<evidence type="ECO:0000259" key="3">
    <source>
        <dbReference type="PROSITE" id="PS51186"/>
    </source>
</evidence>
<dbReference type="Gene3D" id="3.40.630.30">
    <property type="match status" value="1"/>
</dbReference>
<dbReference type="EMBL" id="LKBA01000006">
    <property type="protein sequence ID" value="KPN63143.1"/>
    <property type="molecule type" value="Genomic_DNA"/>
</dbReference>
<evidence type="ECO:0000313" key="4">
    <source>
        <dbReference type="EMBL" id="KPN63143.1"/>
    </source>
</evidence>
<keyword evidence="1 4" id="KW-0808">Transferase</keyword>
<dbReference type="STRING" id="154981.AKJ29_10580"/>
<dbReference type="SUPFAM" id="SSF55729">
    <property type="entry name" value="Acyl-CoA N-acyltransferases (Nat)"/>
    <property type="match status" value="1"/>
</dbReference>
<dbReference type="AlphaFoldDB" id="A0A0P7IWU4"/>
<dbReference type="Pfam" id="PF00583">
    <property type="entry name" value="Acetyltransf_1"/>
    <property type="match status" value="1"/>
</dbReference>
<keyword evidence="5" id="KW-1185">Reference proteome</keyword>
<protein>
    <submittedName>
        <fullName evidence="4">Acetyltransferase</fullName>
    </submittedName>
</protein>
<reference evidence="4 5" key="1">
    <citation type="submission" date="2015-09" db="EMBL/GenBank/DDBJ databases">
        <title>Draft genome sequence of Aliiroseovarius crassostreae CV919-312TSm, the causative agent of Roseovarius Oyster Disease (formerly Juvenile Oyster Disease).</title>
        <authorList>
            <person name="Kessner L."/>
            <person name="Spinard E."/>
            <person name="Nelson D."/>
        </authorList>
    </citation>
    <scope>NUCLEOTIDE SEQUENCE [LARGE SCALE GENOMIC DNA]</scope>
    <source>
        <strain evidence="4 5">CV919-312</strain>
    </source>
</reference>
<keyword evidence="2" id="KW-0012">Acyltransferase</keyword>
<dbReference type="InterPro" id="IPR000182">
    <property type="entry name" value="GNAT_dom"/>
</dbReference>
<accession>A0A0P7IWU4</accession>
<sequence length="148" mass="16377">MSALRLATLEDLDRLTHLVAGFHAESGIDQDEATRHDALVPLLQGSPHGAIWMIGPRSAPVGYIAVSFGWSIEFGGLDAFVDEFYVRERVRGRGMGSEAMMALARALAGQGIKAMNLEVDTDNQRARTLYERIGFSSRDRYHLMARIL</sequence>
<dbReference type="OrthoDB" id="9805924at2"/>
<dbReference type="RefSeq" id="WP_055189205.1">
    <property type="nucleotide sequence ID" value="NZ_FPBS01000007.1"/>
</dbReference>
<evidence type="ECO:0000256" key="1">
    <source>
        <dbReference type="ARBA" id="ARBA00022679"/>
    </source>
</evidence>
<dbReference type="PANTHER" id="PTHR10545:SF29">
    <property type="entry name" value="GH14572P-RELATED"/>
    <property type="match status" value="1"/>
</dbReference>
<proteinExistence type="predicted"/>
<feature type="domain" description="N-acetyltransferase" evidence="3">
    <location>
        <begin position="2"/>
        <end position="148"/>
    </location>
</feature>
<evidence type="ECO:0000256" key="2">
    <source>
        <dbReference type="ARBA" id="ARBA00023315"/>
    </source>
</evidence>
<dbReference type="InterPro" id="IPR016181">
    <property type="entry name" value="Acyl_CoA_acyltransferase"/>
</dbReference>
<dbReference type="GO" id="GO:0008080">
    <property type="term" value="F:N-acetyltransferase activity"/>
    <property type="evidence" value="ECO:0007669"/>
    <property type="project" value="UniProtKB-ARBA"/>
</dbReference>
<comment type="caution">
    <text evidence="4">The sequence shown here is derived from an EMBL/GenBank/DDBJ whole genome shotgun (WGS) entry which is preliminary data.</text>
</comment>
<dbReference type="PANTHER" id="PTHR10545">
    <property type="entry name" value="DIAMINE N-ACETYLTRANSFERASE"/>
    <property type="match status" value="1"/>
</dbReference>
<dbReference type="Proteomes" id="UP000050471">
    <property type="component" value="Unassembled WGS sequence"/>
</dbReference>
<gene>
    <name evidence="4" type="ORF">AKJ29_10580</name>
</gene>
<evidence type="ECO:0000313" key="5">
    <source>
        <dbReference type="Proteomes" id="UP000050471"/>
    </source>
</evidence>
<dbReference type="PROSITE" id="PS51186">
    <property type="entry name" value="GNAT"/>
    <property type="match status" value="1"/>
</dbReference>
<name>A0A0P7IWU4_9RHOB</name>
<dbReference type="InterPro" id="IPR051016">
    <property type="entry name" value="Diverse_Substrate_AcTransf"/>
</dbReference>
<organism evidence="4 5">
    <name type="scientific">Aliiroseovarius crassostreae</name>
    <dbReference type="NCBI Taxonomy" id="154981"/>
    <lineage>
        <taxon>Bacteria</taxon>
        <taxon>Pseudomonadati</taxon>
        <taxon>Pseudomonadota</taxon>
        <taxon>Alphaproteobacteria</taxon>
        <taxon>Rhodobacterales</taxon>
        <taxon>Paracoccaceae</taxon>
        <taxon>Aliiroseovarius</taxon>
    </lineage>
</organism>